<dbReference type="InterPro" id="IPR036188">
    <property type="entry name" value="FAD/NAD-bd_sf"/>
</dbReference>
<keyword evidence="5" id="KW-0560">Oxidoreductase</keyword>
<reference evidence="9 10" key="1">
    <citation type="submission" date="2019-01" db="EMBL/GenBank/DDBJ databases">
        <authorList>
            <person name="Chen W.-M."/>
        </authorList>
    </citation>
    <scope>NUCLEOTIDE SEQUENCE [LARGE SCALE GENOMIC DNA]</scope>
    <source>
        <strain evidence="9 10">FSY-9</strain>
    </source>
</reference>
<dbReference type="InterPro" id="IPR000172">
    <property type="entry name" value="GMC_OxRdtase_N"/>
</dbReference>
<comment type="cofactor">
    <cofactor evidence="1">
        <name>FAD</name>
        <dbReference type="ChEBI" id="CHEBI:57692"/>
    </cofactor>
</comment>
<dbReference type="Pfam" id="PF00732">
    <property type="entry name" value="GMC_oxred_N"/>
    <property type="match status" value="1"/>
</dbReference>
<dbReference type="AlphaFoldDB" id="A0A437N7I6"/>
<evidence type="ECO:0000313" key="10">
    <source>
        <dbReference type="Proteomes" id="UP000282837"/>
    </source>
</evidence>
<dbReference type="RefSeq" id="WP_127708002.1">
    <property type="nucleotide sequence ID" value="NZ_SACO01000004.1"/>
</dbReference>
<gene>
    <name evidence="9" type="ORF">EOE18_08045</name>
</gene>
<dbReference type="SUPFAM" id="SSF51905">
    <property type="entry name" value="FAD/NAD(P)-binding domain"/>
    <property type="match status" value="1"/>
</dbReference>
<protein>
    <submittedName>
        <fullName evidence="9">GMC family oxidoreductase</fullName>
    </submittedName>
</protein>
<dbReference type="PANTHER" id="PTHR42784">
    <property type="entry name" value="PYRANOSE 2-OXIDASE"/>
    <property type="match status" value="1"/>
</dbReference>
<feature type="compositionally biased region" description="Basic and acidic residues" evidence="6">
    <location>
        <begin position="77"/>
        <end position="87"/>
    </location>
</feature>
<name>A0A437N7I6_9SPHN</name>
<feature type="domain" description="Glucose-methanol-choline oxidoreductase C-terminal" evidence="8">
    <location>
        <begin position="415"/>
        <end position="533"/>
    </location>
</feature>
<accession>A0A437N7I6</accession>
<dbReference type="GO" id="GO:0016614">
    <property type="term" value="F:oxidoreductase activity, acting on CH-OH group of donors"/>
    <property type="evidence" value="ECO:0007669"/>
    <property type="project" value="InterPro"/>
</dbReference>
<comment type="similarity">
    <text evidence="2">Belongs to the GMC oxidoreductase family.</text>
</comment>
<dbReference type="GO" id="GO:0050660">
    <property type="term" value="F:flavin adenine dinucleotide binding"/>
    <property type="evidence" value="ECO:0007669"/>
    <property type="project" value="InterPro"/>
</dbReference>
<dbReference type="Proteomes" id="UP000282837">
    <property type="component" value="Unassembled WGS sequence"/>
</dbReference>
<feature type="region of interest" description="Disordered" evidence="6">
    <location>
        <begin position="64"/>
        <end position="88"/>
    </location>
</feature>
<proteinExistence type="inferred from homology"/>
<evidence type="ECO:0000256" key="5">
    <source>
        <dbReference type="ARBA" id="ARBA00023002"/>
    </source>
</evidence>
<evidence type="ECO:0000256" key="3">
    <source>
        <dbReference type="ARBA" id="ARBA00022630"/>
    </source>
</evidence>
<feature type="domain" description="Glucose-methanol-choline oxidoreductase N-terminal" evidence="7">
    <location>
        <begin position="14"/>
        <end position="306"/>
    </location>
</feature>
<feature type="compositionally biased region" description="Polar residues" evidence="6">
    <location>
        <begin position="64"/>
        <end position="76"/>
    </location>
</feature>
<dbReference type="EMBL" id="SACO01000004">
    <property type="protein sequence ID" value="RVU05904.1"/>
    <property type="molecule type" value="Genomic_DNA"/>
</dbReference>
<keyword evidence="4" id="KW-0274">FAD</keyword>
<dbReference type="Gene3D" id="3.50.50.60">
    <property type="entry name" value="FAD/NAD(P)-binding domain"/>
    <property type="match status" value="2"/>
</dbReference>
<dbReference type="OrthoDB" id="9798604at2"/>
<organism evidence="9 10">
    <name type="scientific">Novosphingobium umbonatum</name>
    <dbReference type="NCBI Taxonomy" id="1908524"/>
    <lineage>
        <taxon>Bacteria</taxon>
        <taxon>Pseudomonadati</taxon>
        <taxon>Pseudomonadota</taxon>
        <taxon>Alphaproteobacteria</taxon>
        <taxon>Sphingomonadales</taxon>
        <taxon>Sphingomonadaceae</taxon>
        <taxon>Novosphingobium</taxon>
    </lineage>
</organism>
<keyword evidence="3" id="KW-0285">Flavoprotein</keyword>
<evidence type="ECO:0000256" key="6">
    <source>
        <dbReference type="SAM" id="MobiDB-lite"/>
    </source>
</evidence>
<comment type="caution">
    <text evidence="9">The sequence shown here is derived from an EMBL/GenBank/DDBJ whole genome shotgun (WGS) entry which is preliminary data.</text>
</comment>
<evidence type="ECO:0000259" key="8">
    <source>
        <dbReference type="Pfam" id="PF05199"/>
    </source>
</evidence>
<evidence type="ECO:0000256" key="1">
    <source>
        <dbReference type="ARBA" id="ARBA00001974"/>
    </source>
</evidence>
<keyword evidence="10" id="KW-1185">Reference proteome</keyword>
<dbReference type="InterPro" id="IPR007867">
    <property type="entry name" value="GMC_OxRtase_C"/>
</dbReference>
<dbReference type="PANTHER" id="PTHR42784:SF1">
    <property type="entry name" value="PYRANOSE 2-OXIDASE"/>
    <property type="match status" value="1"/>
</dbReference>
<evidence type="ECO:0000259" key="7">
    <source>
        <dbReference type="Pfam" id="PF00732"/>
    </source>
</evidence>
<evidence type="ECO:0000256" key="4">
    <source>
        <dbReference type="ARBA" id="ARBA00022827"/>
    </source>
</evidence>
<dbReference type="SUPFAM" id="SSF54373">
    <property type="entry name" value="FAD-linked reductases, C-terminal domain"/>
    <property type="match status" value="1"/>
</dbReference>
<sequence length="549" mass="60012">MVSKMYKTSETVDFVVVGSGAAGGIMARELSRAGHSVVLMEQGPRLGPDQFEHDELKYRNLSGITNNPATNPQSFRHTPDETAKPMDGRNPLTYARVVGGSSTHFNANFWRLHEIDFIEGSRWGPIEGASLVDWPITYAELEPYYTKVEWEVGVSGLAGASPFDPWRSKPYPMPPLPVKSSGVLFERGARKLGLHPFPAPMAINSVFYKNRPPCAQCGLCGGFGCEVMAKSSSVWTMIPEAEATGRCEVRSLSYVFRIGMDKTGRATGVHYFDGKKVEQFQKARAVVVCANGSETPKLLLNSATNGFEHGLANSSGAVGRYLMFNKGGGAMARFEHPLNEYKGANVTRVMHDFYDSDPKRGFYGGGGFDARSGGPLTWGQSVPKGTAAWGQGFKEYLESYTYWMQCAGHGTSLAQENNRVDIDPELKDAWGIPAMRVTYKDHPDDVKHAKWQVERAVEIMDAAGASQIVPGEVGEANGGVHLLGTCRMGNDPRTSVVDKYNRTHDVKNLFLCDGSSMVTSGRGQPTQTIEALAFRAAEYISKFAKANEI</sequence>
<evidence type="ECO:0000256" key="2">
    <source>
        <dbReference type="ARBA" id="ARBA00010790"/>
    </source>
</evidence>
<dbReference type="Pfam" id="PF05199">
    <property type="entry name" value="GMC_oxred_C"/>
    <property type="match status" value="1"/>
</dbReference>
<evidence type="ECO:0000313" key="9">
    <source>
        <dbReference type="EMBL" id="RVU05904.1"/>
    </source>
</evidence>
<dbReference type="InterPro" id="IPR051473">
    <property type="entry name" value="P2Ox-like"/>
</dbReference>